<organism evidence="7 8">
    <name type="scientific">Enterobacter ludwigii</name>
    <dbReference type="NCBI Taxonomy" id="299767"/>
    <lineage>
        <taxon>Bacteria</taxon>
        <taxon>Pseudomonadati</taxon>
        <taxon>Pseudomonadota</taxon>
        <taxon>Gammaproteobacteria</taxon>
        <taxon>Enterobacterales</taxon>
        <taxon>Enterobacteriaceae</taxon>
        <taxon>Enterobacter</taxon>
        <taxon>Enterobacter cloacae complex</taxon>
    </lineage>
</organism>
<evidence type="ECO:0000256" key="1">
    <source>
        <dbReference type="ARBA" id="ARBA00000929"/>
    </source>
</evidence>
<keyword evidence="8" id="KW-1185">Reference proteome</keyword>
<comment type="catalytic activity">
    <reaction evidence="1">
        <text>(S)-malate = fumarate + H2O</text>
        <dbReference type="Rhea" id="RHEA:12460"/>
        <dbReference type="ChEBI" id="CHEBI:15377"/>
        <dbReference type="ChEBI" id="CHEBI:15589"/>
        <dbReference type="ChEBI" id="CHEBI:29806"/>
        <dbReference type="EC" id="4.2.1.2"/>
    </reaction>
</comment>
<evidence type="ECO:0000313" key="7">
    <source>
        <dbReference type="EMBL" id="WCE11512.1"/>
    </source>
</evidence>
<keyword evidence="6" id="KW-0456">Lyase</keyword>
<evidence type="ECO:0000256" key="2">
    <source>
        <dbReference type="ARBA" id="ARBA00003131"/>
    </source>
</evidence>
<evidence type="ECO:0000256" key="5">
    <source>
        <dbReference type="ARBA" id="ARBA00015109"/>
    </source>
</evidence>
<evidence type="ECO:0000256" key="4">
    <source>
        <dbReference type="ARBA" id="ARBA00012921"/>
    </source>
</evidence>
<evidence type="ECO:0000256" key="6">
    <source>
        <dbReference type="ARBA" id="ARBA00023239"/>
    </source>
</evidence>
<name>A0AAX3L5J2_9ENTR</name>
<comment type="function">
    <text evidence="2">In vitro catalyzes the addition of water to fumarate, forming malate. Cannot catalyze the reverse reaction. Cannot use the cis-isomer maleate as substrate.</text>
</comment>
<dbReference type="EMBL" id="CP116347">
    <property type="protein sequence ID" value="WCE11512.1"/>
    <property type="molecule type" value="Genomic_DNA"/>
</dbReference>
<dbReference type="Pfam" id="PF10965">
    <property type="entry name" value="DUF2767"/>
    <property type="match status" value="1"/>
</dbReference>
<evidence type="ECO:0000313" key="8">
    <source>
        <dbReference type="Proteomes" id="UP001210538"/>
    </source>
</evidence>
<accession>A0AAX3L5J2</accession>
<gene>
    <name evidence="7" type="ORF">PHA72_15620</name>
</gene>
<proteinExistence type="inferred from homology"/>
<evidence type="ECO:0000256" key="3">
    <source>
        <dbReference type="ARBA" id="ARBA00010181"/>
    </source>
</evidence>
<sequence>MSEYEKLSEDLYQEACRIVGECCLMLASNDAETNRDQLVHELKRLHWEIMKSTDESNLPILLAIEKLATSEDWKKPYLG</sequence>
<dbReference type="InterPro" id="IPR024493">
    <property type="entry name" value="FumD"/>
</dbReference>
<comment type="similarity">
    <text evidence="3">Belongs to the FumD family.</text>
</comment>
<protein>
    <recommendedName>
        <fullName evidence="5">Fumarase D</fullName>
        <ecNumber evidence="4">4.2.1.2</ecNumber>
    </recommendedName>
</protein>
<reference evidence="7 8" key="1">
    <citation type="submission" date="2023-01" db="EMBL/GenBank/DDBJ databases">
        <title>Genome sequence resource and annotation of Enterobacter ludwigii, an economically important pathogen of seedling wilt with strawberry.</title>
        <authorList>
            <person name="Xie Y."/>
        </authorList>
    </citation>
    <scope>NUCLEOTIDE SEQUENCE [LARGE SCALE GENOMIC DNA]</scope>
    <source>
        <strain evidence="7 8">CM-TZ4</strain>
    </source>
</reference>
<dbReference type="AlphaFoldDB" id="A0AAX3L5J2"/>
<dbReference type="Proteomes" id="UP001210538">
    <property type="component" value="Chromosome"/>
</dbReference>
<dbReference type="RefSeq" id="WP_260459722.1">
    <property type="nucleotide sequence ID" value="NZ_CP116347.1"/>
</dbReference>
<dbReference type="GO" id="GO:0004333">
    <property type="term" value="F:fumarate hydratase activity"/>
    <property type="evidence" value="ECO:0007669"/>
    <property type="project" value="UniProtKB-EC"/>
</dbReference>
<dbReference type="EC" id="4.2.1.2" evidence="4"/>